<feature type="region of interest" description="Disordered" evidence="1">
    <location>
        <begin position="236"/>
        <end position="264"/>
    </location>
</feature>
<accession>A0A1Y2FNU6</accession>
<sequence>MSPSPTSPTPAARRIKPIHKTRSFSFQMLTHTPDQAPIPQAMYSESLHPLRLPPSYDQPAAAPSYGGDAHSATAAAATKPNQYAVAAAAAAVQSASRQQQQQREANTWSAARRSESSLGFYRAAPNGGNGMHYAARSSTHLARRNGSIGSDGRMARPGDATAAARAVVPPPAPARHEAHGRRAVTVPFVQKRGQQAATAAAAQVVPTRSEFEFEFAETIPTDLASTIAVPRVVALADEEASRSSTTTAPAKRRRRLSFSWFSKS</sequence>
<dbReference type="Proteomes" id="UP000193685">
    <property type="component" value="Unassembled WGS sequence"/>
</dbReference>
<comment type="caution">
    <text evidence="2">The sequence shown here is derived from an EMBL/GenBank/DDBJ whole genome shotgun (WGS) entry which is preliminary data.</text>
</comment>
<gene>
    <name evidence="2" type="ORF">BCR37DRAFT_386553</name>
</gene>
<name>A0A1Y2FNU6_PROLT</name>
<protein>
    <submittedName>
        <fullName evidence="2">Uncharacterized protein</fullName>
    </submittedName>
</protein>
<proteinExistence type="predicted"/>
<organism evidence="2 3">
    <name type="scientific">Protomyces lactucae-debilis</name>
    <dbReference type="NCBI Taxonomy" id="2754530"/>
    <lineage>
        <taxon>Eukaryota</taxon>
        <taxon>Fungi</taxon>
        <taxon>Dikarya</taxon>
        <taxon>Ascomycota</taxon>
        <taxon>Taphrinomycotina</taxon>
        <taxon>Taphrinomycetes</taxon>
        <taxon>Taphrinales</taxon>
        <taxon>Protomycetaceae</taxon>
        <taxon>Protomyces</taxon>
    </lineage>
</organism>
<keyword evidence="3" id="KW-1185">Reference proteome</keyword>
<reference evidence="2 3" key="1">
    <citation type="submission" date="2016-07" db="EMBL/GenBank/DDBJ databases">
        <title>Pervasive Adenine N6-methylation of Active Genes in Fungi.</title>
        <authorList>
            <consortium name="DOE Joint Genome Institute"/>
            <person name="Mondo S.J."/>
            <person name="Dannebaum R.O."/>
            <person name="Kuo R.C."/>
            <person name="Labutti K."/>
            <person name="Haridas S."/>
            <person name="Kuo A."/>
            <person name="Salamov A."/>
            <person name="Ahrendt S.R."/>
            <person name="Lipzen A."/>
            <person name="Sullivan W."/>
            <person name="Andreopoulos W.B."/>
            <person name="Clum A."/>
            <person name="Lindquist E."/>
            <person name="Daum C."/>
            <person name="Ramamoorthy G.K."/>
            <person name="Gryganskyi A."/>
            <person name="Culley D."/>
            <person name="Magnuson J.K."/>
            <person name="James T.Y."/>
            <person name="O'Malley M.A."/>
            <person name="Stajich J.E."/>
            <person name="Spatafora J.W."/>
            <person name="Visel A."/>
            <person name="Grigoriev I.V."/>
        </authorList>
    </citation>
    <scope>NUCLEOTIDE SEQUENCE [LARGE SCALE GENOMIC DNA]</scope>
    <source>
        <strain evidence="2 3">12-1054</strain>
    </source>
</reference>
<evidence type="ECO:0000313" key="2">
    <source>
        <dbReference type="EMBL" id="ORY84385.1"/>
    </source>
</evidence>
<feature type="compositionally biased region" description="Low complexity" evidence="1">
    <location>
        <begin position="155"/>
        <end position="167"/>
    </location>
</feature>
<dbReference type="AlphaFoldDB" id="A0A1Y2FNU6"/>
<dbReference type="RefSeq" id="XP_040726403.1">
    <property type="nucleotide sequence ID" value="XM_040870451.1"/>
</dbReference>
<feature type="region of interest" description="Disordered" evidence="1">
    <location>
        <begin position="44"/>
        <end position="74"/>
    </location>
</feature>
<dbReference type="GeneID" id="63787050"/>
<dbReference type="EMBL" id="MCFI01000006">
    <property type="protein sequence ID" value="ORY84385.1"/>
    <property type="molecule type" value="Genomic_DNA"/>
</dbReference>
<evidence type="ECO:0000313" key="3">
    <source>
        <dbReference type="Proteomes" id="UP000193685"/>
    </source>
</evidence>
<evidence type="ECO:0000256" key="1">
    <source>
        <dbReference type="SAM" id="MobiDB-lite"/>
    </source>
</evidence>
<feature type="region of interest" description="Disordered" evidence="1">
    <location>
        <begin position="150"/>
        <end position="180"/>
    </location>
</feature>